<dbReference type="STRING" id="262898.GA0070564_102212"/>
<name>A0A1C4WET4_9ACTN</name>
<dbReference type="AlphaFoldDB" id="A0A1C4WET4"/>
<feature type="transmembrane region" description="Helical" evidence="10">
    <location>
        <begin position="430"/>
        <end position="451"/>
    </location>
</feature>
<dbReference type="InterPro" id="IPR008457">
    <property type="entry name" value="Cu-R_CopD_dom"/>
</dbReference>
<accession>A0A1C4WET4</accession>
<dbReference type="Pfam" id="PF05425">
    <property type="entry name" value="CopD"/>
    <property type="match status" value="1"/>
</dbReference>
<keyword evidence="6 10" id="KW-1133">Transmembrane helix</keyword>
<keyword evidence="5 11" id="KW-0732">Signal</keyword>
<dbReference type="InterPro" id="IPR014756">
    <property type="entry name" value="Ig_E-set"/>
</dbReference>
<feature type="transmembrane region" description="Helical" evidence="10">
    <location>
        <begin position="471"/>
        <end position="488"/>
    </location>
</feature>
<feature type="chain" id="PRO_5008706829" evidence="11">
    <location>
        <begin position="31"/>
        <end position="667"/>
    </location>
</feature>
<evidence type="ECO:0000313" key="15">
    <source>
        <dbReference type="Proteomes" id="UP000199504"/>
    </source>
</evidence>
<feature type="transmembrane region" description="Helical" evidence="10">
    <location>
        <begin position="354"/>
        <end position="378"/>
    </location>
</feature>
<evidence type="ECO:0000256" key="8">
    <source>
        <dbReference type="ARBA" id="ARBA00023136"/>
    </source>
</evidence>
<keyword evidence="4" id="KW-0479">Metal-binding</keyword>
<dbReference type="PANTHER" id="PTHR34820">
    <property type="entry name" value="INNER MEMBRANE PROTEIN YEBZ"/>
    <property type="match status" value="1"/>
</dbReference>
<dbReference type="GO" id="GO:0042597">
    <property type="term" value="C:periplasmic space"/>
    <property type="evidence" value="ECO:0007669"/>
    <property type="project" value="InterPro"/>
</dbReference>
<dbReference type="EMBL" id="FMCX01000002">
    <property type="protein sequence ID" value="SCE94680.1"/>
    <property type="molecule type" value="Genomic_DNA"/>
</dbReference>
<dbReference type="Gene3D" id="2.60.40.1220">
    <property type="match status" value="1"/>
</dbReference>
<dbReference type="GO" id="GO:0006825">
    <property type="term" value="P:copper ion transport"/>
    <property type="evidence" value="ECO:0007669"/>
    <property type="project" value="InterPro"/>
</dbReference>
<dbReference type="SUPFAM" id="SSF81296">
    <property type="entry name" value="E set domains"/>
    <property type="match status" value="1"/>
</dbReference>
<reference evidence="15" key="1">
    <citation type="submission" date="2016-06" db="EMBL/GenBank/DDBJ databases">
        <authorList>
            <person name="Varghese N."/>
            <person name="Submissions Spin"/>
        </authorList>
    </citation>
    <scope>NUCLEOTIDE SEQUENCE [LARGE SCALE GENOMIC DNA]</scope>
    <source>
        <strain evidence="15">DSM 44830</strain>
    </source>
</reference>
<gene>
    <name evidence="14" type="ORF">GA0070564_102212</name>
</gene>
<keyword evidence="8 10" id="KW-0472">Membrane</keyword>
<keyword evidence="2" id="KW-1003">Cell membrane</keyword>
<evidence type="ECO:0000256" key="10">
    <source>
        <dbReference type="SAM" id="Phobius"/>
    </source>
</evidence>
<sequence>MTGVPRIGRLLLAVGVAALTVLAGPAPAQAHAYLASSAPADGAVLDRAPETLTLAFTEHVELAAARVGLVDGDGRHWAVTGLALRDADGAPAADDADSEEPVTLVAGLPALPPNTYHVSWRTLSSDDLHTTRGTLVFGVGRQVTAVGVAGPVGPGPRETVARAVGLLGLSVLIGGAALALLHAAGRRRADPGAVALRRRLLIVAGYAGIVALLAGPLLLAVQLAGAGDRWRLLAAQLTGGRWLLREAGTAALVVVALLAARRPADGPSPVVLSPDDPVGFLPPSTVDAPGVLPTAVDDPPGILPAVGLARAPGAPTTGGRMPATVVVGAIGAVAAASGTALLGHPMGGPGRTALVGGVHVLAAGGWAGSVLAAALALLPRLRHAPDRGPQVRALLRAFATLAVACLALLVVTGLLLTGPQVASVDALVGSPYGLLLMAKVAVAVGAVLLGARTARRLRRTDLPRRGLRVEAGLLAVALGLAGALAAAGPGRGPAFPQTAVAGAEPQVTGQMSDLVDTVALRPNRPGRNIVSVGVDDTRRPAPGPVTGVSLLLTGPNGERAVHPVTRTGDGWVVTVDDIHSPGRWRVGVTVLRDGLPPVTDTHPWTVPAGASTAGPVRVSAAPLRPVLDRAALLLAAVATGVVLGAGGRRWRARRPGSPPPGGRQATR</sequence>
<proteinExistence type="predicted"/>
<evidence type="ECO:0000256" key="7">
    <source>
        <dbReference type="ARBA" id="ARBA00023008"/>
    </source>
</evidence>
<feature type="transmembrane region" description="Helical" evidence="10">
    <location>
        <begin position="160"/>
        <end position="181"/>
    </location>
</feature>
<keyword evidence="3 10" id="KW-0812">Transmembrane</keyword>
<feature type="transmembrane region" description="Helical" evidence="10">
    <location>
        <begin position="201"/>
        <end position="222"/>
    </location>
</feature>
<dbReference type="Proteomes" id="UP000199504">
    <property type="component" value="Unassembled WGS sequence"/>
</dbReference>
<keyword evidence="15" id="KW-1185">Reference proteome</keyword>
<dbReference type="GO" id="GO:0005507">
    <property type="term" value="F:copper ion binding"/>
    <property type="evidence" value="ECO:0007669"/>
    <property type="project" value="InterPro"/>
</dbReference>
<dbReference type="GO" id="GO:0005886">
    <property type="term" value="C:plasma membrane"/>
    <property type="evidence" value="ECO:0007669"/>
    <property type="project" value="UniProtKB-SubCell"/>
</dbReference>
<evidence type="ECO:0000256" key="6">
    <source>
        <dbReference type="ARBA" id="ARBA00022989"/>
    </source>
</evidence>
<comment type="subcellular location">
    <subcellularLocation>
        <location evidence="1">Cell membrane</location>
        <topology evidence="1">Multi-pass membrane protein</topology>
    </subcellularLocation>
</comment>
<feature type="signal peptide" evidence="11">
    <location>
        <begin position="1"/>
        <end position="30"/>
    </location>
</feature>
<feature type="region of interest" description="Disordered" evidence="9">
    <location>
        <begin position="647"/>
        <end position="667"/>
    </location>
</feature>
<keyword evidence="7" id="KW-0186">Copper</keyword>
<evidence type="ECO:0000313" key="14">
    <source>
        <dbReference type="EMBL" id="SCE94680.1"/>
    </source>
</evidence>
<feature type="transmembrane region" description="Helical" evidence="10">
    <location>
        <begin position="323"/>
        <end position="342"/>
    </location>
</feature>
<evidence type="ECO:0000256" key="3">
    <source>
        <dbReference type="ARBA" id="ARBA00022692"/>
    </source>
</evidence>
<dbReference type="InterPro" id="IPR007348">
    <property type="entry name" value="CopC_dom"/>
</dbReference>
<evidence type="ECO:0000259" key="13">
    <source>
        <dbReference type="Pfam" id="PF05425"/>
    </source>
</evidence>
<evidence type="ECO:0000259" key="12">
    <source>
        <dbReference type="Pfam" id="PF04234"/>
    </source>
</evidence>
<feature type="domain" description="Copper resistance protein D" evidence="13">
    <location>
        <begin position="393"/>
        <end position="484"/>
    </location>
</feature>
<dbReference type="PANTHER" id="PTHR34820:SF4">
    <property type="entry name" value="INNER MEMBRANE PROTEIN YEBZ"/>
    <property type="match status" value="1"/>
</dbReference>
<evidence type="ECO:0000256" key="9">
    <source>
        <dbReference type="SAM" id="MobiDB-lite"/>
    </source>
</evidence>
<dbReference type="GO" id="GO:0046688">
    <property type="term" value="P:response to copper ion"/>
    <property type="evidence" value="ECO:0007669"/>
    <property type="project" value="InterPro"/>
</dbReference>
<dbReference type="InterPro" id="IPR032694">
    <property type="entry name" value="CopC/D"/>
</dbReference>
<evidence type="ECO:0000256" key="11">
    <source>
        <dbReference type="SAM" id="SignalP"/>
    </source>
</evidence>
<evidence type="ECO:0000256" key="5">
    <source>
        <dbReference type="ARBA" id="ARBA00022729"/>
    </source>
</evidence>
<evidence type="ECO:0000256" key="4">
    <source>
        <dbReference type="ARBA" id="ARBA00022723"/>
    </source>
</evidence>
<dbReference type="Pfam" id="PF04234">
    <property type="entry name" value="CopC"/>
    <property type="match status" value="1"/>
</dbReference>
<dbReference type="RefSeq" id="WP_176730603.1">
    <property type="nucleotide sequence ID" value="NZ_FMCX01000002.1"/>
</dbReference>
<feature type="transmembrane region" description="Helical" evidence="10">
    <location>
        <begin position="398"/>
        <end position="418"/>
    </location>
</feature>
<protein>
    <submittedName>
        <fullName evidence="14">Copper transport protein</fullName>
    </submittedName>
</protein>
<dbReference type="InterPro" id="IPR014755">
    <property type="entry name" value="Cu-Rt/internalin_Ig-like"/>
</dbReference>
<feature type="domain" description="CopC" evidence="12">
    <location>
        <begin position="31"/>
        <end position="139"/>
    </location>
</feature>
<evidence type="ECO:0000256" key="1">
    <source>
        <dbReference type="ARBA" id="ARBA00004651"/>
    </source>
</evidence>
<evidence type="ECO:0000256" key="2">
    <source>
        <dbReference type="ARBA" id="ARBA00022475"/>
    </source>
</evidence>
<feature type="transmembrane region" description="Helical" evidence="10">
    <location>
        <begin position="242"/>
        <end position="260"/>
    </location>
</feature>
<organism evidence="14 15">
    <name type="scientific">Micromonospora mirobrigensis</name>
    <dbReference type="NCBI Taxonomy" id="262898"/>
    <lineage>
        <taxon>Bacteria</taxon>
        <taxon>Bacillati</taxon>
        <taxon>Actinomycetota</taxon>
        <taxon>Actinomycetes</taxon>
        <taxon>Micromonosporales</taxon>
        <taxon>Micromonosporaceae</taxon>
        <taxon>Micromonospora</taxon>
    </lineage>
</organism>